<dbReference type="AlphaFoldDB" id="A0A336MJK3"/>
<comment type="subunit">
    <text evidence="2">Heterodimer of a B chain and an A chain linked by two disulfide bonds.</text>
</comment>
<evidence type="ECO:0000256" key="3">
    <source>
        <dbReference type="ARBA" id="ARBA00022685"/>
    </source>
</evidence>
<dbReference type="EMBL" id="UFQT01001151">
    <property type="protein sequence ID" value="SSX29159.1"/>
    <property type="molecule type" value="Genomic_DNA"/>
</dbReference>
<evidence type="ECO:0000256" key="1">
    <source>
        <dbReference type="ARBA" id="ARBA00009034"/>
    </source>
</evidence>
<keyword evidence="6" id="KW-0964">Secreted</keyword>
<dbReference type="EMBL" id="UFQS01001151">
    <property type="protein sequence ID" value="SSX09257.1"/>
    <property type="molecule type" value="Genomic_DNA"/>
</dbReference>
<keyword evidence="3" id="KW-0165">Cleavage on pair of basic residues</keyword>
<dbReference type="GO" id="GO:0005179">
    <property type="term" value="F:hormone activity"/>
    <property type="evidence" value="ECO:0007669"/>
    <property type="project" value="InterPro"/>
</dbReference>
<keyword evidence="4" id="KW-0732">Signal</keyword>
<dbReference type="InterPro" id="IPR022353">
    <property type="entry name" value="Insulin_CS"/>
</dbReference>
<proteinExistence type="inferred from homology"/>
<dbReference type="GO" id="GO:0005576">
    <property type="term" value="C:extracellular region"/>
    <property type="evidence" value="ECO:0007669"/>
    <property type="project" value="UniProtKB-SubCell"/>
</dbReference>
<evidence type="ECO:0000256" key="2">
    <source>
        <dbReference type="ARBA" id="ARBA00011207"/>
    </source>
</evidence>
<protein>
    <submittedName>
        <fullName evidence="9">CSON000926 protein</fullName>
    </submittedName>
</protein>
<sequence length="435" mass="48978">MVNYTICSKANSPIQANFSAFTVENNIIHIAAVGTLTKRVKVISAVAQYRHCNNDGQCELKTEFPLPNLCPIIAIKSVFGDAIGNYFQPPVRCPINAGSYKWKVTKQIKELSCFVQVKNCIDDRKCKPIAEFPLPNVCPVLSFKSIFGDAIGNYFNPPVKCPVSVRTYKYNFTMAIPPILLVAEIKEKTVFSVLANFFINKSTGKVTKRATLISATAQYKHCSNNGQCEVKMEIPLPNICPILSVKSVFGDAIGNYYDPPVRCPLNAGTYKFNFTINLKPIMNYLEMLQMNSTFINSKLLFISSIILILMMQSMCDANTQADVFQRHTRGKKLCGRALSETLSNVCALYNMEKKSGDDYDTFPYNEPMQQDWNQEVILPDYNSPFMRKIAAAAFTPTSFRRIRRGIHDECCRKPCSINELKSYCNRNGGYNDLNN</sequence>
<evidence type="ECO:0000256" key="4">
    <source>
        <dbReference type="ARBA" id="ARBA00022729"/>
    </source>
</evidence>
<dbReference type="Pfam" id="PF00049">
    <property type="entry name" value="Insulin"/>
    <property type="match status" value="1"/>
</dbReference>
<accession>A0A336MJK3</accession>
<evidence type="ECO:0000256" key="6">
    <source>
        <dbReference type="RuleBase" id="RU000406"/>
    </source>
</evidence>
<evidence type="ECO:0000256" key="5">
    <source>
        <dbReference type="ARBA" id="ARBA00023157"/>
    </source>
</evidence>
<reference evidence="9" key="2">
    <citation type="submission" date="2018-07" db="EMBL/GenBank/DDBJ databases">
        <authorList>
            <person name="Quirk P.G."/>
            <person name="Krulwich T.A."/>
        </authorList>
    </citation>
    <scope>NUCLEOTIDE SEQUENCE</scope>
</reference>
<dbReference type="InterPro" id="IPR022352">
    <property type="entry name" value="Ins/IGF/rlx"/>
</dbReference>
<dbReference type="InterPro" id="IPR036438">
    <property type="entry name" value="Insulin-like_sf"/>
</dbReference>
<organism evidence="9">
    <name type="scientific">Culicoides sonorensis</name>
    <name type="common">Biting midge</name>
    <dbReference type="NCBI Taxonomy" id="179676"/>
    <lineage>
        <taxon>Eukaryota</taxon>
        <taxon>Metazoa</taxon>
        <taxon>Ecdysozoa</taxon>
        <taxon>Arthropoda</taxon>
        <taxon>Hexapoda</taxon>
        <taxon>Insecta</taxon>
        <taxon>Pterygota</taxon>
        <taxon>Neoptera</taxon>
        <taxon>Endopterygota</taxon>
        <taxon>Diptera</taxon>
        <taxon>Nematocera</taxon>
        <taxon>Chironomoidea</taxon>
        <taxon>Ceratopogonidae</taxon>
        <taxon>Ceratopogoninae</taxon>
        <taxon>Culicoides</taxon>
        <taxon>Monoculicoides</taxon>
    </lineage>
</organism>
<evidence type="ECO:0000313" key="9">
    <source>
        <dbReference type="EMBL" id="SSX29159.1"/>
    </source>
</evidence>
<gene>
    <name evidence="9" type="primary">CSON000926</name>
</gene>
<dbReference type="VEuPathDB" id="VectorBase:CSON000926"/>
<keyword evidence="5" id="KW-1015">Disulfide bond</keyword>
<evidence type="ECO:0000259" key="7">
    <source>
        <dbReference type="SMART" id="SM00078"/>
    </source>
</evidence>
<dbReference type="SMART" id="SM00078">
    <property type="entry name" value="IlGF"/>
    <property type="match status" value="1"/>
</dbReference>
<dbReference type="SUPFAM" id="SSF56994">
    <property type="entry name" value="Insulin-like"/>
    <property type="match status" value="1"/>
</dbReference>
<comment type="similarity">
    <text evidence="1 6">Belongs to the insulin family.</text>
</comment>
<dbReference type="Gene3D" id="1.10.100.10">
    <property type="entry name" value="Insulin-like"/>
    <property type="match status" value="1"/>
</dbReference>
<reference evidence="8" key="1">
    <citation type="submission" date="2018-04" db="EMBL/GenBank/DDBJ databases">
        <authorList>
            <person name="Go L.Y."/>
            <person name="Mitchell J.A."/>
        </authorList>
    </citation>
    <scope>NUCLEOTIDE SEQUENCE</scope>
    <source>
        <tissue evidence="8">Whole organism</tissue>
    </source>
</reference>
<dbReference type="CDD" id="cd04366">
    <property type="entry name" value="IlGF_insulin_bombyxin_like"/>
    <property type="match status" value="1"/>
</dbReference>
<evidence type="ECO:0000313" key="8">
    <source>
        <dbReference type="EMBL" id="SSX09257.1"/>
    </source>
</evidence>
<dbReference type="PROSITE" id="PS00262">
    <property type="entry name" value="INSULIN"/>
    <property type="match status" value="1"/>
</dbReference>
<dbReference type="InterPro" id="IPR016179">
    <property type="entry name" value="Insulin-like"/>
</dbReference>
<dbReference type="PRINTS" id="PR00276">
    <property type="entry name" value="INSULINFAMLY"/>
</dbReference>
<feature type="domain" description="Insulin-like" evidence="7">
    <location>
        <begin position="331"/>
        <end position="424"/>
    </location>
</feature>
<comment type="subcellular location">
    <subcellularLocation>
        <location evidence="6">Secreted</location>
    </subcellularLocation>
</comment>
<dbReference type="PANTHER" id="PTHR13647:SF4">
    <property type="entry name" value="INSULIN-LIKE PEPTIDE 1-RELATED"/>
    <property type="match status" value="1"/>
</dbReference>
<name>A0A336MJK3_CULSO</name>
<dbReference type="PANTHER" id="PTHR13647">
    <property type="entry name" value="INSULIN-LIKE PEPTIDE 2-RELATED"/>
    <property type="match status" value="1"/>
</dbReference>